<sequence length="119" mass="13345">MLVGVNPPRPRQNSGCGDFVWRKRQGAEKCVQSCLGERRHVPDEILVVVILWGGSGTWQKKAPMLIAQKPPWDQNKWKTMETARGRKEASKIVQVKADPLPEKWKQSRCGENGIGAGKL</sequence>
<comment type="caution">
    <text evidence="1">The sequence shown here is derived from an EMBL/GenBank/DDBJ whole genome shotgun (WGS) entry which is preliminary data.</text>
</comment>
<accession>A0A0V1GP95</accession>
<evidence type="ECO:0000313" key="1">
    <source>
        <dbReference type="EMBL" id="KRZ00155.1"/>
    </source>
</evidence>
<evidence type="ECO:0000313" key="2">
    <source>
        <dbReference type="Proteomes" id="UP000055024"/>
    </source>
</evidence>
<proteinExistence type="predicted"/>
<dbReference type="AlphaFoldDB" id="A0A0V1GP95"/>
<dbReference type="EMBL" id="JYDP01000561">
    <property type="protein sequence ID" value="KRZ00155.1"/>
    <property type="molecule type" value="Genomic_DNA"/>
</dbReference>
<keyword evidence="2" id="KW-1185">Reference proteome</keyword>
<dbReference type="Proteomes" id="UP000055024">
    <property type="component" value="Unassembled WGS sequence"/>
</dbReference>
<gene>
    <name evidence="1" type="ORF">T11_7598</name>
</gene>
<reference evidence="1 2" key="1">
    <citation type="submission" date="2015-01" db="EMBL/GenBank/DDBJ databases">
        <title>Evolution of Trichinella species and genotypes.</title>
        <authorList>
            <person name="Korhonen P.K."/>
            <person name="Edoardo P."/>
            <person name="Giuseppe L.R."/>
            <person name="Gasser R.B."/>
        </authorList>
    </citation>
    <scope>NUCLEOTIDE SEQUENCE [LARGE SCALE GENOMIC DNA]</scope>
    <source>
        <strain evidence="1">ISS1029</strain>
    </source>
</reference>
<name>A0A0V1GP95_9BILA</name>
<protein>
    <submittedName>
        <fullName evidence="1">Uncharacterized protein</fullName>
    </submittedName>
</protein>
<organism evidence="1 2">
    <name type="scientific">Trichinella zimbabwensis</name>
    <dbReference type="NCBI Taxonomy" id="268475"/>
    <lineage>
        <taxon>Eukaryota</taxon>
        <taxon>Metazoa</taxon>
        <taxon>Ecdysozoa</taxon>
        <taxon>Nematoda</taxon>
        <taxon>Enoplea</taxon>
        <taxon>Dorylaimia</taxon>
        <taxon>Trichinellida</taxon>
        <taxon>Trichinellidae</taxon>
        <taxon>Trichinella</taxon>
    </lineage>
</organism>